<dbReference type="RefSeq" id="WP_117582315.1">
    <property type="nucleotide sequence ID" value="NZ_QUSL01000029.1"/>
</dbReference>
<dbReference type="GO" id="GO:0004076">
    <property type="term" value="F:biotin synthase activity"/>
    <property type="evidence" value="ECO:0007669"/>
    <property type="project" value="UniProtKB-UniRule"/>
</dbReference>
<keyword evidence="7 16" id="KW-0949">S-adenosyl-L-methionine</keyword>
<dbReference type="FunFam" id="3.20.20.70:FF:000026">
    <property type="entry name" value="Biotin synthase"/>
    <property type="match status" value="1"/>
</dbReference>
<comment type="catalytic activity">
    <reaction evidence="13 16">
        <text>(4R,5S)-dethiobiotin + (sulfur carrier)-SH + 2 reduced [2Fe-2S]-[ferredoxin] + 2 S-adenosyl-L-methionine = (sulfur carrier)-H + biotin + 2 5'-deoxyadenosine + 2 L-methionine + 2 oxidized [2Fe-2S]-[ferredoxin]</text>
        <dbReference type="Rhea" id="RHEA:22060"/>
        <dbReference type="Rhea" id="RHEA-COMP:10000"/>
        <dbReference type="Rhea" id="RHEA-COMP:10001"/>
        <dbReference type="Rhea" id="RHEA-COMP:14737"/>
        <dbReference type="Rhea" id="RHEA-COMP:14739"/>
        <dbReference type="ChEBI" id="CHEBI:17319"/>
        <dbReference type="ChEBI" id="CHEBI:29917"/>
        <dbReference type="ChEBI" id="CHEBI:33737"/>
        <dbReference type="ChEBI" id="CHEBI:33738"/>
        <dbReference type="ChEBI" id="CHEBI:57586"/>
        <dbReference type="ChEBI" id="CHEBI:57844"/>
        <dbReference type="ChEBI" id="CHEBI:59789"/>
        <dbReference type="ChEBI" id="CHEBI:64428"/>
        <dbReference type="ChEBI" id="CHEBI:149473"/>
        <dbReference type="EC" id="2.8.1.6"/>
    </reaction>
</comment>
<dbReference type="SUPFAM" id="SSF102114">
    <property type="entry name" value="Radical SAM enzymes"/>
    <property type="match status" value="1"/>
</dbReference>
<evidence type="ECO:0000256" key="14">
    <source>
        <dbReference type="ARBA" id="ARBA00057568"/>
    </source>
</evidence>
<evidence type="ECO:0000256" key="3">
    <source>
        <dbReference type="ARBA" id="ARBA00011738"/>
    </source>
</evidence>
<comment type="cofactor">
    <cofactor evidence="16">
        <name>[2Fe-2S] cluster</name>
        <dbReference type="ChEBI" id="CHEBI:190135"/>
    </cofactor>
    <text evidence="16">Binds 1 [2Fe-2S] cluster. The cluster is coordinated with 3 cysteines and 1 arginine.</text>
</comment>
<evidence type="ECO:0000256" key="4">
    <source>
        <dbReference type="ARBA" id="ARBA00012236"/>
    </source>
</evidence>
<dbReference type="PANTHER" id="PTHR22976:SF2">
    <property type="entry name" value="BIOTIN SYNTHASE, MITOCHONDRIAL"/>
    <property type="match status" value="1"/>
</dbReference>
<dbReference type="CDD" id="cd01335">
    <property type="entry name" value="Radical_SAM"/>
    <property type="match status" value="1"/>
</dbReference>
<protein>
    <recommendedName>
        <fullName evidence="15 16">Biotin synthase</fullName>
        <ecNumber evidence="4 16">2.8.1.6</ecNumber>
    </recommendedName>
</protein>
<evidence type="ECO:0000313" key="19">
    <source>
        <dbReference type="EMBL" id="RGD80906.1"/>
    </source>
</evidence>
<evidence type="ECO:0000256" key="9">
    <source>
        <dbReference type="ARBA" id="ARBA00022723"/>
    </source>
</evidence>
<dbReference type="InterPro" id="IPR006638">
    <property type="entry name" value="Elp3/MiaA/NifB-like_rSAM"/>
</dbReference>
<dbReference type="Pfam" id="PF04055">
    <property type="entry name" value="Radical_SAM"/>
    <property type="match status" value="1"/>
</dbReference>
<gene>
    <name evidence="16 19" type="primary">bioB</name>
    <name evidence="19" type="ORF">DXB93_14945</name>
</gene>
<dbReference type="SMART" id="SM00729">
    <property type="entry name" value="Elp3"/>
    <property type="match status" value="1"/>
</dbReference>
<dbReference type="Pfam" id="PF06968">
    <property type="entry name" value="BATS"/>
    <property type="match status" value="1"/>
</dbReference>
<dbReference type="PANTHER" id="PTHR22976">
    <property type="entry name" value="BIOTIN SYNTHASE"/>
    <property type="match status" value="1"/>
</dbReference>
<dbReference type="GO" id="GO:0005506">
    <property type="term" value="F:iron ion binding"/>
    <property type="evidence" value="ECO:0007669"/>
    <property type="project" value="UniProtKB-UniRule"/>
</dbReference>
<reference evidence="19 20" key="1">
    <citation type="submission" date="2018-08" db="EMBL/GenBank/DDBJ databases">
        <title>A genome reference for cultivated species of the human gut microbiota.</title>
        <authorList>
            <person name="Zou Y."/>
            <person name="Xue W."/>
            <person name="Luo G."/>
        </authorList>
    </citation>
    <scope>NUCLEOTIDE SEQUENCE [LARGE SCALE GENOMIC DNA]</scope>
    <source>
        <strain evidence="19 20">OM06-4</strain>
    </source>
</reference>
<sequence length="319" mass="35520">MLEKLIAQIMAGYEISKAEAKMLIDYDLGTLKQGAELIRRSYCGSTFDLCSIINGKSGRCSENCKYCAQSVYYQTGIDIYSLLKISEIKAIALHNQKQGVERFSIVTSGRKLNVQEFNKILKIYQELNDTTTISLCASLGLLNFEELKKLKETGVKRYHNNLETSRNYFNNVCTTHSYEQKIKTIKAAKLAGLEVCSGGIVGMGESWLDRLDLAFELKDLGIKSVPINVLNPIRGTPLEHLKPLSKEDVERIFAIFRFILPDATIRMAGGRGLFDDKGINVFKSGANGAITGDMLTTQGITIAEDQRIIKKLGFRVAKP</sequence>
<evidence type="ECO:0000256" key="10">
    <source>
        <dbReference type="ARBA" id="ARBA00022756"/>
    </source>
</evidence>
<keyword evidence="12 16" id="KW-0411">Iron-sulfur</keyword>
<proteinExistence type="inferred from homology"/>
<feature type="binding site" evidence="16 17">
    <location>
        <position position="60"/>
    </location>
    <ligand>
        <name>[4Fe-4S] cluster</name>
        <dbReference type="ChEBI" id="CHEBI:49883"/>
        <note>4Fe-4S-S-AdoMet</note>
    </ligand>
</feature>
<feature type="binding site" evidence="16 17">
    <location>
        <position position="104"/>
    </location>
    <ligand>
        <name>[2Fe-2S] cluster</name>
        <dbReference type="ChEBI" id="CHEBI:190135"/>
    </ligand>
</feature>
<feature type="binding site" evidence="16 17">
    <location>
        <position position="64"/>
    </location>
    <ligand>
        <name>[4Fe-4S] cluster</name>
        <dbReference type="ChEBI" id="CHEBI:49883"/>
        <note>4Fe-4S-S-AdoMet</note>
    </ligand>
</feature>
<comment type="function">
    <text evidence="14 16">Catalyzes the conversion of dethiobiotin (DTB) to biotin by the insertion of a sulfur atom into dethiobiotin via a radical-based mechanism.</text>
</comment>
<feature type="binding site" evidence="16 17">
    <location>
        <position position="136"/>
    </location>
    <ligand>
        <name>[2Fe-2S] cluster</name>
        <dbReference type="ChEBI" id="CHEBI:190135"/>
    </ligand>
</feature>
<organism evidence="19 20">
    <name type="scientific">Thomasclavelia ramosa</name>
    <dbReference type="NCBI Taxonomy" id="1547"/>
    <lineage>
        <taxon>Bacteria</taxon>
        <taxon>Bacillati</taxon>
        <taxon>Bacillota</taxon>
        <taxon>Erysipelotrichia</taxon>
        <taxon>Erysipelotrichales</taxon>
        <taxon>Coprobacillaceae</taxon>
        <taxon>Thomasclavelia</taxon>
    </lineage>
</organism>
<dbReference type="Gene3D" id="3.20.20.70">
    <property type="entry name" value="Aldolase class I"/>
    <property type="match status" value="1"/>
</dbReference>
<dbReference type="NCBIfam" id="TIGR00433">
    <property type="entry name" value="bioB"/>
    <property type="match status" value="1"/>
</dbReference>
<dbReference type="EC" id="2.8.1.6" evidence="4 16"/>
<evidence type="ECO:0000256" key="8">
    <source>
        <dbReference type="ARBA" id="ARBA00022714"/>
    </source>
</evidence>
<dbReference type="PIRSF" id="PIRSF001619">
    <property type="entry name" value="Biotin_synth"/>
    <property type="match status" value="1"/>
</dbReference>
<feature type="binding site" evidence="16 17">
    <location>
        <position position="67"/>
    </location>
    <ligand>
        <name>[4Fe-4S] cluster</name>
        <dbReference type="ChEBI" id="CHEBI:49883"/>
        <note>4Fe-4S-S-AdoMet</note>
    </ligand>
</feature>
<keyword evidence="11 16" id="KW-0408">Iron</keyword>
<dbReference type="UniPathway" id="UPA00078">
    <property type="reaction ID" value="UER00162"/>
</dbReference>
<evidence type="ECO:0000256" key="16">
    <source>
        <dbReference type="HAMAP-Rule" id="MF_01694"/>
    </source>
</evidence>
<dbReference type="InterPro" id="IPR007197">
    <property type="entry name" value="rSAM"/>
</dbReference>
<evidence type="ECO:0000259" key="18">
    <source>
        <dbReference type="PROSITE" id="PS51918"/>
    </source>
</evidence>
<dbReference type="SFLD" id="SFLDG01278">
    <property type="entry name" value="biotin_synthase_like"/>
    <property type="match status" value="1"/>
</dbReference>
<comment type="cofactor">
    <cofactor evidence="17">
        <name>[2Fe-2S] cluster</name>
        <dbReference type="ChEBI" id="CHEBI:190135"/>
    </cofactor>
    <text evidence="17">Binds 1 [2Fe-2S] cluster. The cluster is coordinated with 3 cysteines and 1 arginine.</text>
</comment>
<accession>A0A3E3E9U3</accession>
<dbReference type="InterPro" id="IPR024177">
    <property type="entry name" value="Biotin_synthase"/>
</dbReference>
<comment type="subunit">
    <text evidence="3 16">Homodimer.</text>
</comment>
<evidence type="ECO:0000256" key="15">
    <source>
        <dbReference type="ARBA" id="ARBA00070199"/>
    </source>
</evidence>
<keyword evidence="8 16" id="KW-0001">2Fe-2S</keyword>
<evidence type="ECO:0000256" key="7">
    <source>
        <dbReference type="ARBA" id="ARBA00022691"/>
    </source>
</evidence>
<dbReference type="HAMAP" id="MF_01694">
    <property type="entry name" value="BioB"/>
    <property type="match status" value="1"/>
</dbReference>
<evidence type="ECO:0000256" key="17">
    <source>
        <dbReference type="PIRSR" id="PIRSR001619-1"/>
    </source>
</evidence>
<dbReference type="InterPro" id="IPR002684">
    <property type="entry name" value="Biotin_synth/BioAB"/>
</dbReference>
<feature type="binding site" evidence="16 17">
    <location>
        <position position="266"/>
    </location>
    <ligand>
        <name>[2Fe-2S] cluster</name>
        <dbReference type="ChEBI" id="CHEBI:190135"/>
    </ligand>
</feature>
<comment type="cofactor">
    <cofactor evidence="16 17">
        <name>[4Fe-4S] cluster</name>
        <dbReference type="ChEBI" id="CHEBI:49883"/>
    </cofactor>
    <text evidence="16 17">Binds 1 [4Fe-4S] cluster. The cluster is coordinated with 3 cysteines and an exchangeable S-adenosyl-L-methionine.</text>
</comment>
<dbReference type="PROSITE" id="PS51918">
    <property type="entry name" value="RADICAL_SAM"/>
    <property type="match status" value="1"/>
</dbReference>
<comment type="caution">
    <text evidence="19">The sequence shown here is derived from an EMBL/GenBank/DDBJ whole genome shotgun (WGS) entry which is preliminary data.</text>
</comment>
<feature type="binding site" evidence="16 17">
    <location>
        <position position="196"/>
    </location>
    <ligand>
        <name>[2Fe-2S] cluster</name>
        <dbReference type="ChEBI" id="CHEBI:190135"/>
    </ligand>
</feature>
<dbReference type="AlphaFoldDB" id="A0A3E3E9U3"/>
<keyword evidence="6 16" id="KW-0808">Transferase</keyword>
<comment type="similarity">
    <text evidence="2 16">Belongs to the radical SAM superfamily. Biotin synthase family.</text>
</comment>
<evidence type="ECO:0000256" key="5">
    <source>
        <dbReference type="ARBA" id="ARBA00022485"/>
    </source>
</evidence>
<dbReference type="SFLD" id="SFLDS00029">
    <property type="entry name" value="Radical_SAM"/>
    <property type="match status" value="1"/>
</dbReference>
<evidence type="ECO:0000256" key="1">
    <source>
        <dbReference type="ARBA" id="ARBA00004942"/>
    </source>
</evidence>
<dbReference type="SFLD" id="SFLDG01060">
    <property type="entry name" value="BATS_domain_containing"/>
    <property type="match status" value="1"/>
</dbReference>
<dbReference type="InterPro" id="IPR058240">
    <property type="entry name" value="rSAM_sf"/>
</dbReference>
<dbReference type="InterPro" id="IPR010722">
    <property type="entry name" value="BATS_dom"/>
</dbReference>
<evidence type="ECO:0000256" key="13">
    <source>
        <dbReference type="ARBA" id="ARBA00051157"/>
    </source>
</evidence>
<keyword evidence="5 16" id="KW-0004">4Fe-4S</keyword>
<comment type="pathway">
    <text evidence="1 16">Cofactor biosynthesis; biotin biosynthesis; biotin from 7,8-diaminononanoate: step 2/2.</text>
</comment>
<feature type="domain" description="Radical SAM core" evidence="18">
    <location>
        <begin position="42"/>
        <end position="271"/>
    </location>
</feature>
<name>A0A3E3E9U3_9FIRM</name>
<dbReference type="InterPro" id="IPR013785">
    <property type="entry name" value="Aldolase_TIM"/>
</dbReference>
<evidence type="ECO:0000256" key="12">
    <source>
        <dbReference type="ARBA" id="ARBA00023014"/>
    </source>
</evidence>
<evidence type="ECO:0000256" key="11">
    <source>
        <dbReference type="ARBA" id="ARBA00023004"/>
    </source>
</evidence>
<keyword evidence="10 16" id="KW-0093">Biotin biosynthesis</keyword>
<keyword evidence="9 16" id="KW-0479">Metal-binding</keyword>
<evidence type="ECO:0000313" key="20">
    <source>
        <dbReference type="Proteomes" id="UP000261032"/>
    </source>
</evidence>
<dbReference type="Proteomes" id="UP000261032">
    <property type="component" value="Unassembled WGS sequence"/>
</dbReference>
<dbReference type="SMART" id="SM00876">
    <property type="entry name" value="BATS"/>
    <property type="match status" value="1"/>
</dbReference>
<dbReference type="GO" id="GO:0051539">
    <property type="term" value="F:4 iron, 4 sulfur cluster binding"/>
    <property type="evidence" value="ECO:0007669"/>
    <property type="project" value="UniProtKB-KW"/>
</dbReference>
<dbReference type="EMBL" id="QUSL01000029">
    <property type="protein sequence ID" value="RGD80906.1"/>
    <property type="molecule type" value="Genomic_DNA"/>
</dbReference>
<evidence type="ECO:0000256" key="6">
    <source>
        <dbReference type="ARBA" id="ARBA00022679"/>
    </source>
</evidence>
<dbReference type="GO" id="GO:0009102">
    <property type="term" value="P:biotin biosynthetic process"/>
    <property type="evidence" value="ECO:0007669"/>
    <property type="project" value="UniProtKB-UniRule"/>
</dbReference>
<evidence type="ECO:0000256" key="2">
    <source>
        <dbReference type="ARBA" id="ARBA00010765"/>
    </source>
</evidence>
<dbReference type="GO" id="GO:0051537">
    <property type="term" value="F:2 iron, 2 sulfur cluster binding"/>
    <property type="evidence" value="ECO:0007669"/>
    <property type="project" value="UniProtKB-KW"/>
</dbReference>